<feature type="domain" description="SRR1-like" evidence="2">
    <location>
        <begin position="72"/>
        <end position="239"/>
    </location>
</feature>
<accession>A0A0L0CNM5</accession>
<dbReference type="PANTHER" id="PTHR28626">
    <property type="entry name" value="SRR1-LIKE PROTEIN"/>
    <property type="match status" value="1"/>
</dbReference>
<dbReference type="OMA" id="VVTRKKW"/>
<dbReference type="InterPro" id="IPR012942">
    <property type="entry name" value="SRR1-like"/>
</dbReference>
<feature type="non-terminal residue" evidence="3">
    <location>
        <position position="278"/>
    </location>
</feature>
<dbReference type="AlphaFoldDB" id="A0A0L0CNM5"/>
<evidence type="ECO:0000259" key="2">
    <source>
        <dbReference type="Pfam" id="PF07985"/>
    </source>
</evidence>
<dbReference type="Pfam" id="PF07985">
    <property type="entry name" value="SRR1"/>
    <property type="match status" value="1"/>
</dbReference>
<keyword evidence="4" id="KW-1185">Reference proteome</keyword>
<gene>
    <name evidence="3" type="ORF">FF38_08994</name>
</gene>
<dbReference type="GO" id="GO:0005737">
    <property type="term" value="C:cytoplasm"/>
    <property type="evidence" value="ECO:0007669"/>
    <property type="project" value="TreeGrafter"/>
</dbReference>
<proteinExistence type="inferred from homology"/>
<dbReference type="OrthoDB" id="551431at2759"/>
<sequence length="278" mass="32800">MNEEFCKVTRKKWIAHRGLQRRTRRISDKSYDKDCPDVDVDKFVKKLETTCLQMQDSDYFVQSLATLKESLSKLETDNQTETLKRLVCFGIGPFTRNFQALHQLAFILSLQKEYQIKEALYFDPIFRQSEKEILEKFNCLVMSENCEAKYEADIQTLFYMPHCPNCLTNNLLWKNWQGKYLKNIILINNSFESLACSKPERLLRLDSSYILDIMPYAQELPLEDDYEVHNVFNDLSIHIFPESNLPVKASEFWTEKEAPTYNDVEMIYAEDFAKLSIE</sequence>
<dbReference type="PANTHER" id="PTHR28626:SF3">
    <property type="entry name" value="SRR1-LIKE PROTEIN"/>
    <property type="match status" value="1"/>
</dbReference>
<dbReference type="EMBL" id="JRES01000145">
    <property type="protein sequence ID" value="KNC33832.1"/>
    <property type="molecule type" value="Genomic_DNA"/>
</dbReference>
<dbReference type="GO" id="GO:0005634">
    <property type="term" value="C:nucleus"/>
    <property type="evidence" value="ECO:0007669"/>
    <property type="project" value="TreeGrafter"/>
</dbReference>
<dbReference type="Proteomes" id="UP000037069">
    <property type="component" value="Unassembled WGS sequence"/>
</dbReference>
<name>A0A0L0CNM5_LUCCU</name>
<comment type="similarity">
    <text evidence="1">Belongs to the SRR1 family.</text>
</comment>
<reference evidence="3 4" key="1">
    <citation type="journal article" date="2015" name="Nat. Commun.">
        <title>Lucilia cuprina genome unlocks parasitic fly biology to underpin future interventions.</title>
        <authorList>
            <person name="Anstead C.A."/>
            <person name="Korhonen P.K."/>
            <person name="Young N.D."/>
            <person name="Hall R.S."/>
            <person name="Jex A.R."/>
            <person name="Murali S.C."/>
            <person name="Hughes D.S."/>
            <person name="Lee S.F."/>
            <person name="Perry T."/>
            <person name="Stroehlein A.J."/>
            <person name="Ansell B.R."/>
            <person name="Breugelmans B."/>
            <person name="Hofmann A."/>
            <person name="Qu J."/>
            <person name="Dugan S."/>
            <person name="Lee S.L."/>
            <person name="Chao H."/>
            <person name="Dinh H."/>
            <person name="Han Y."/>
            <person name="Doddapaneni H.V."/>
            <person name="Worley K.C."/>
            <person name="Muzny D.M."/>
            <person name="Ioannidis P."/>
            <person name="Waterhouse R.M."/>
            <person name="Zdobnov E.M."/>
            <person name="James P.J."/>
            <person name="Bagnall N.H."/>
            <person name="Kotze A.C."/>
            <person name="Gibbs R.A."/>
            <person name="Richards S."/>
            <person name="Batterham P."/>
            <person name="Gasser R.B."/>
        </authorList>
    </citation>
    <scope>NUCLEOTIDE SEQUENCE [LARGE SCALE GENOMIC DNA]</scope>
    <source>
        <strain evidence="3 4">LS</strain>
        <tissue evidence="3">Full body</tissue>
    </source>
</reference>
<evidence type="ECO:0000313" key="4">
    <source>
        <dbReference type="Proteomes" id="UP000037069"/>
    </source>
</evidence>
<evidence type="ECO:0000313" key="3">
    <source>
        <dbReference type="EMBL" id="KNC33832.1"/>
    </source>
</evidence>
<organism evidence="3 4">
    <name type="scientific">Lucilia cuprina</name>
    <name type="common">Green bottle fly</name>
    <name type="synonym">Australian sheep blowfly</name>
    <dbReference type="NCBI Taxonomy" id="7375"/>
    <lineage>
        <taxon>Eukaryota</taxon>
        <taxon>Metazoa</taxon>
        <taxon>Ecdysozoa</taxon>
        <taxon>Arthropoda</taxon>
        <taxon>Hexapoda</taxon>
        <taxon>Insecta</taxon>
        <taxon>Pterygota</taxon>
        <taxon>Neoptera</taxon>
        <taxon>Endopterygota</taxon>
        <taxon>Diptera</taxon>
        <taxon>Brachycera</taxon>
        <taxon>Muscomorpha</taxon>
        <taxon>Oestroidea</taxon>
        <taxon>Calliphoridae</taxon>
        <taxon>Luciliinae</taxon>
        <taxon>Lucilia</taxon>
    </lineage>
</organism>
<dbReference type="InterPro" id="IPR040044">
    <property type="entry name" value="SRR1L"/>
</dbReference>
<comment type="caution">
    <text evidence="3">The sequence shown here is derived from an EMBL/GenBank/DDBJ whole genome shotgun (WGS) entry which is preliminary data.</text>
</comment>
<evidence type="ECO:0000256" key="1">
    <source>
        <dbReference type="ARBA" id="ARBA00009856"/>
    </source>
</evidence>
<protein>
    <submittedName>
        <fullName evidence="3">SRR1-like protein</fullName>
    </submittedName>
</protein>